<dbReference type="GO" id="GO:0046872">
    <property type="term" value="F:metal ion binding"/>
    <property type="evidence" value="ECO:0007669"/>
    <property type="project" value="UniProtKB-KW"/>
</dbReference>
<evidence type="ECO:0000256" key="3">
    <source>
        <dbReference type="ARBA" id="ARBA00004286"/>
    </source>
</evidence>
<keyword evidence="12" id="KW-0067">ATP-binding</keyword>
<gene>
    <name evidence="21" type="ORF">OJ253_3631</name>
</gene>
<evidence type="ECO:0000256" key="15">
    <source>
        <dbReference type="ARBA" id="ARBA00023204"/>
    </source>
</evidence>
<evidence type="ECO:0000256" key="4">
    <source>
        <dbReference type="ARBA" id="ARBA00009439"/>
    </source>
</evidence>
<keyword evidence="9" id="KW-0227">DNA damage</keyword>
<evidence type="ECO:0000256" key="10">
    <source>
        <dbReference type="ARBA" id="ARBA00022801"/>
    </source>
</evidence>
<dbReference type="EMBL" id="JAPCXC010000136">
    <property type="protein sequence ID" value="KAJ1604522.1"/>
    <property type="molecule type" value="Genomic_DNA"/>
</dbReference>
<comment type="similarity">
    <text evidence="4">Belongs to the SMC family. RAD50 subfamily.</text>
</comment>
<evidence type="ECO:0000256" key="9">
    <source>
        <dbReference type="ARBA" id="ARBA00022763"/>
    </source>
</evidence>
<evidence type="ECO:0000256" key="7">
    <source>
        <dbReference type="ARBA" id="ARBA00022723"/>
    </source>
</evidence>
<dbReference type="GO" id="GO:0051880">
    <property type="term" value="F:G-quadruplex DNA binding"/>
    <property type="evidence" value="ECO:0007669"/>
    <property type="project" value="TreeGrafter"/>
</dbReference>
<dbReference type="SUPFAM" id="SSF52540">
    <property type="entry name" value="P-loop containing nucleoside triphosphate hydrolases"/>
    <property type="match status" value="2"/>
</dbReference>
<dbReference type="GO" id="GO:0043047">
    <property type="term" value="F:single-stranded telomeric DNA binding"/>
    <property type="evidence" value="ECO:0007669"/>
    <property type="project" value="TreeGrafter"/>
</dbReference>
<comment type="cofactor">
    <cofactor evidence="1">
        <name>Zn(2+)</name>
        <dbReference type="ChEBI" id="CHEBI:29105"/>
    </cofactor>
</comment>
<dbReference type="GO" id="GO:0016887">
    <property type="term" value="F:ATP hydrolysis activity"/>
    <property type="evidence" value="ECO:0007669"/>
    <property type="project" value="InterPro"/>
</dbReference>
<keyword evidence="14 19" id="KW-0175">Coiled coil</keyword>
<keyword evidence="17" id="KW-0469">Meiosis</keyword>
<dbReference type="Proteomes" id="UP001067231">
    <property type="component" value="Unassembled WGS sequence"/>
</dbReference>
<evidence type="ECO:0000256" key="18">
    <source>
        <dbReference type="ARBA" id="ARBA00049360"/>
    </source>
</evidence>
<dbReference type="GO" id="GO:0030870">
    <property type="term" value="C:Mre11 complex"/>
    <property type="evidence" value="ECO:0007669"/>
    <property type="project" value="TreeGrafter"/>
</dbReference>
<evidence type="ECO:0000256" key="12">
    <source>
        <dbReference type="ARBA" id="ARBA00022840"/>
    </source>
</evidence>
<dbReference type="PANTHER" id="PTHR18867:SF12">
    <property type="entry name" value="DNA REPAIR PROTEIN RAD50"/>
    <property type="match status" value="1"/>
</dbReference>
<keyword evidence="13" id="KW-0460">Magnesium</keyword>
<evidence type="ECO:0000256" key="16">
    <source>
        <dbReference type="ARBA" id="ARBA00023242"/>
    </source>
</evidence>
<keyword evidence="6" id="KW-0158">Chromosome</keyword>
<feature type="domain" description="Rad50/SbcC-type AAA" evidence="20">
    <location>
        <begin position="6"/>
        <end position="262"/>
    </location>
</feature>
<keyword evidence="15" id="KW-0234">DNA repair</keyword>
<dbReference type="GO" id="GO:0070192">
    <property type="term" value="P:chromosome organization involved in meiotic cell cycle"/>
    <property type="evidence" value="ECO:0007669"/>
    <property type="project" value="TreeGrafter"/>
</dbReference>
<keyword evidence="10" id="KW-0378">Hydrolase</keyword>
<dbReference type="AlphaFoldDB" id="A0A9D5HVP7"/>
<comment type="subcellular location">
    <subcellularLocation>
        <location evidence="3">Chromosome</location>
    </subcellularLocation>
    <subcellularLocation>
        <location evidence="2">Nucleus</location>
    </subcellularLocation>
</comment>
<evidence type="ECO:0000256" key="5">
    <source>
        <dbReference type="ARBA" id="ARBA00017893"/>
    </source>
</evidence>
<evidence type="ECO:0000313" key="21">
    <source>
        <dbReference type="EMBL" id="KAJ1604522.1"/>
    </source>
</evidence>
<dbReference type="OrthoDB" id="18797at2759"/>
<dbReference type="Pfam" id="PF13476">
    <property type="entry name" value="AAA_23"/>
    <property type="match status" value="1"/>
</dbReference>
<name>A0A9D5HVP7_9CRYT</name>
<sequence>MSCLEKLVICGVRSFSPDRREGIAFESPITLIVGQNGSGKTTIIECLKASVSGELPPNSKSGQYFVHDPKLNESPEVRAQIRLIFREYQNRKKIQVVRSFQLSHIKARKADSRTAGEFKPQFKVLESVLQTKDEETGQVTSISHKCADINNQVPVLFGVSNSIIENVLFCHQEDSNWPLQDMAKVKKKFDELFESTRYSKALEYITKLKSEYNKKIKEKALFNENLKQKIDFLEGIINKKNQCIARKEEINKAIQIIKSQLESRTEIKNEMTAHINKLDRFRGELSSELMTINSYEREIREMESDLLSSNYKEIKDELEIDLTLDKEKKEIKNLNSKLQDINNEINNVRSKIEGLKTDSSISEFNQRKNDLIRKINDINAEQVSEEISLFLEGLLANINEKLVNYENIRWEIVFVNISEIKINDNEESSLINLKEHLSLKMEEKEKVMISLGKKKDEHANIQRELDRIDQMIKDKGDLYIEMERLKTEIKNNKDNINIECLGSPNYLENVYDSTYSLGVINGELNILERIRGFDLSFSQSFEYDQDTNNFDEMIERRKTEYGTKKAKNQKNWEGFKKLVGEYNVKNGISILELHYKLLLEKLNKFPCNLEEQHLQLKNSLNQTELELLIIDENLERIESESQEITHKIQMKSLEIKNLENVNYKKKEYLTNSIKGLKRDFDFLFANRMNFEVPDQDFSNKNMIQSLFEMQEEEARIKNEITILNQNIGDLNNIAKLSKKKKQLEASKNRVNSIINETYSLLGKSKFDYSKEDSLNDEKNYIQEIYLQKKNELDTLQTEIEKIKCELSKLNGEYEVNEGWLNKFIADSNGFTSIEELSEKYHGGVFEQRVMSLCVKDMEKYHRSLQKALMKFHVDKMTEINRTIKELWNVTYKGHDIDYIAIRSDAEDNDEDFTVDTNQKSSRSPFGTKSFNYRVVMIQNGVELDMKGRCSAGQKVLACIIIRLALAESFCVNCGVLALDEPTTNLDRFNIKGLAEALSYLIKFRRQQKNFQLIIITHDENFVRVMAQAQQCDHFFHVSKDEQGYSTIRQVDFHGF</sequence>
<comment type="catalytic activity">
    <reaction evidence="18">
        <text>ATP + H2O = ADP + phosphate + H(+)</text>
        <dbReference type="Rhea" id="RHEA:13065"/>
        <dbReference type="ChEBI" id="CHEBI:15377"/>
        <dbReference type="ChEBI" id="CHEBI:15378"/>
        <dbReference type="ChEBI" id="CHEBI:30616"/>
        <dbReference type="ChEBI" id="CHEBI:43474"/>
        <dbReference type="ChEBI" id="CHEBI:456216"/>
    </reaction>
</comment>
<keyword evidence="8" id="KW-0547">Nucleotide-binding</keyword>
<dbReference type="InterPro" id="IPR027417">
    <property type="entry name" value="P-loop_NTPase"/>
</dbReference>
<dbReference type="InterPro" id="IPR038729">
    <property type="entry name" value="Rad50/SbcC_AAA"/>
</dbReference>
<evidence type="ECO:0000256" key="17">
    <source>
        <dbReference type="ARBA" id="ARBA00023254"/>
    </source>
</evidence>
<reference evidence="21" key="1">
    <citation type="submission" date="2022-10" db="EMBL/GenBank/DDBJ databases">
        <title>Adaptive evolution leads to modifications in subtelomeric GC content in a zoonotic Cryptosporidium species.</title>
        <authorList>
            <person name="Li J."/>
            <person name="Feng Y."/>
            <person name="Xiao L."/>
        </authorList>
    </citation>
    <scope>NUCLEOTIDE SEQUENCE</scope>
    <source>
        <strain evidence="21">33844</strain>
    </source>
</reference>
<dbReference type="Gene3D" id="3.40.50.300">
    <property type="entry name" value="P-loop containing nucleotide triphosphate hydrolases"/>
    <property type="match status" value="2"/>
</dbReference>
<evidence type="ECO:0000256" key="11">
    <source>
        <dbReference type="ARBA" id="ARBA00022833"/>
    </source>
</evidence>
<dbReference type="GO" id="GO:0006302">
    <property type="term" value="P:double-strand break repair"/>
    <property type="evidence" value="ECO:0007669"/>
    <property type="project" value="InterPro"/>
</dbReference>
<protein>
    <recommendedName>
        <fullName evidence="5">DNA repair protein RAD50</fullName>
    </recommendedName>
</protein>
<feature type="coiled-coil region" evidence="19">
    <location>
        <begin position="785"/>
        <end position="812"/>
    </location>
</feature>
<accession>A0A9D5HVP7</accession>
<dbReference type="GO" id="GO:0003691">
    <property type="term" value="F:double-stranded telomeric DNA binding"/>
    <property type="evidence" value="ECO:0007669"/>
    <property type="project" value="TreeGrafter"/>
</dbReference>
<dbReference type="GO" id="GO:0007004">
    <property type="term" value="P:telomere maintenance via telomerase"/>
    <property type="evidence" value="ECO:0007669"/>
    <property type="project" value="TreeGrafter"/>
</dbReference>
<dbReference type="GO" id="GO:0000722">
    <property type="term" value="P:telomere maintenance via recombination"/>
    <property type="evidence" value="ECO:0007669"/>
    <property type="project" value="TreeGrafter"/>
</dbReference>
<evidence type="ECO:0000256" key="6">
    <source>
        <dbReference type="ARBA" id="ARBA00022454"/>
    </source>
</evidence>
<dbReference type="GO" id="GO:0000794">
    <property type="term" value="C:condensed nuclear chromosome"/>
    <property type="evidence" value="ECO:0007669"/>
    <property type="project" value="TreeGrafter"/>
</dbReference>
<evidence type="ECO:0000256" key="8">
    <source>
        <dbReference type="ARBA" id="ARBA00022741"/>
    </source>
</evidence>
<dbReference type="GO" id="GO:0005524">
    <property type="term" value="F:ATP binding"/>
    <property type="evidence" value="ECO:0007669"/>
    <property type="project" value="UniProtKB-KW"/>
</dbReference>
<keyword evidence="7" id="KW-0479">Metal-binding</keyword>
<proteinExistence type="inferred from homology"/>
<organism evidence="21">
    <name type="scientific">Cryptosporidium canis</name>
    <dbReference type="NCBI Taxonomy" id="195482"/>
    <lineage>
        <taxon>Eukaryota</taxon>
        <taxon>Sar</taxon>
        <taxon>Alveolata</taxon>
        <taxon>Apicomplexa</taxon>
        <taxon>Conoidasida</taxon>
        <taxon>Coccidia</taxon>
        <taxon>Eucoccidiorida</taxon>
        <taxon>Eimeriorina</taxon>
        <taxon>Cryptosporidiidae</taxon>
        <taxon>Cryptosporidium</taxon>
    </lineage>
</organism>
<evidence type="ECO:0000256" key="14">
    <source>
        <dbReference type="ARBA" id="ARBA00023054"/>
    </source>
</evidence>
<evidence type="ECO:0000256" key="1">
    <source>
        <dbReference type="ARBA" id="ARBA00001947"/>
    </source>
</evidence>
<evidence type="ECO:0000259" key="20">
    <source>
        <dbReference type="Pfam" id="PF13476"/>
    </source>
</evidence>
<keyword evidence="16" id="KW-0539">Nucleus</keyword>
<evidence type="ECO:0000256" key="2">
    <source>
        <dbReference type="ARBA" id="ARBA00004123"/>
    </source>
</evidence>
<comment type="caution">
    <text evidence="21">The sequence shown here is derived from an EMBL/GenBank/DDBJ whole genome shotgun (WGS) entry which is preliminary data.</text>
</comment>
<evidence type="ECO:0000256" key="13">
    <source>
        <dbReference type="ARBA" id="ARBA00022842"/>
    </source>
</evidence>
<evidence type="ECO:0000256" key="19">
    <source>
        <dbReference type="SAM" id="Coils"/>
    </source>
</evidence>
<feature type="coiled-coil region" evidence="19">
    <location>
        <begin position="285"/>
        <end position="381"/>
    </location>
</feature>
<feature type="coiled-coil region" evidence="19">
    <location>
        <begin position="706"/>
        <end position="756"/>
    </location>
</feature>
<dbReference type="PANTHER" id="PTHR18867">
    <property type="entry name" value="RAD50"/>
    <property type="match status" value="1"/>
</dbReference>
<dbReference type="FunFam" id="3.40.50.300:FF:000593">
    <property type="entry name" value="DNA repair protein RAD50"/>
    <property type="match status" value="1"/>
</dbReference>
<keyword evidence="11" id="KW-0862">Zinc</keyword>